<feature type="compositionally biased region" description="Basic and acidic residues" evidence="1">
    <location>
        <begin position="94"/>
        <end position="120"/>
    </location>
</feature>
<sequence length="255" mass="28328">MKIPSWKSRTSGDESTTTADGHDAATAVPVSAQADTGGPDPDETDAAALPKSRTPKKGRPTPKRNEVERRAGVRKSPYDAPLTPAEARKRRKEAKASMSREEYKAMKRRDREKAAAARRTANERMMAGDERYLMPRDRGEVRKFVRDWVDSHRYLMNFFMPVALVVLVIMFVGLKVPAVSQTVSIVLMVLVIVMAVEGLLLGRRVNREARDRFPGTTETGVGLGFYAFSRATMIRRMRTPAPQVAVGEVPGGRSR</sequence>
<name>A0A3R8REF0_9CORY</name>
<feature type="region of interest" description="Disordered" evidence="1">
    <location>
        <begin position="1"/>
        <end position="120"/>
    </location>
</feature>
<keyword evidence="6" id="KW-1185">Reference proteome</keyword>
<dbReference type="Proteomes" id="UP000276526">
    <property type="component" value="Unassembled WGS sequence"/>
</dbReference>
<dbReference type="InterPro" id="IPR021403">
    <property type="entry name" value="DUF3043"/>
</dbReference>
<feature type="transmembrane region" description="Helical" evidence="2">
    <location>
        <begin position="182"/>
        <end position="202"/>
    </location>
</feature>
<protein>
    <submittedName>
        <fullName evidence="3">DUF3043 domain-containing protein</fullName>
    </submittedName>
</protein>
<evidence type="ECO:0000256" key="1">
    <source>
        <dbReference type="SAM" id="MobiDB-lite"/>
    </source>
</evidence>
<evidence type="ECO:0000313" key="5">
    <source>
        <dbReference type="Proteomes" id="UP000276526"/>
    </source>
</evidence>
<feature type="compositionally biased region" description="Basic residues" evidence="1">
    <location>
        <begin position="53"/>
        <end position="62"/>
    </location>
</feature>
<dbReference type="AlphaFoldDB" id="A0A3R8REF0"/>
<evidence type="ECO:0000313" key="6">
    <source>
        <dbReference type="Proteomes" id="UP000278422"/>
    </source>
</evidence>
<keyword evidence="2" id="KW-0812">Transmembrane</keyword>
<comment type="caution">
    <text evidence="3">The sequence shown here is derived from an EMBL/GenBank/DDBJ whole genome shotgun (WGS) entry which is preliminary data.</text>
</comment>
<keyword evidence="2" id="KW-1133">Transmembrane helix</keyword>
<feature type="compositionally biased region" description="Low complexity" evidence="1">
    <location>
        <begin position="16"/>
        <end position="27"/>
    </location>
</feature>
<dbReference type="EMBL" id="PQNQ01000008">
    <property type="protein sequence ID" value="RRQ04501.1"/>
    <property type="molecule type" value="Genomic_DNA"/>
</dbReference>
<evidence type="ECO:0000256" key="2">
    <source>
        <dbReference type="SAM" id="Phobius"/>
    </source>
</evidence>
<feature type="transmembrane region" description="Helical" evidence="2">
    <location>
        <begin position="154"/>
        <end position="176"/>
    </location>
</feature>
<dbReference type="Proteomes" id="UP000278422">
    <property type="component" value="Unassembled WGS sequence"/>
</dbReference>
<dbReference type="RefSeq" id="WP_010265579.1">
    <property type="nucleotide sequence ID" value="NZ_CP066067.1"/>
</dbReference>
<dbReference type="EMBL" id="PQNK01000005">
    <property type="protein sequence ID" value="RRO86986.1"/>
    <property type="molecule type" value="Genomic_DNA"/>
</dbReference>
<evidence type="ECO:0000313" key="4">
    <source>
        <dbReference type="EMBL" id="RRQ04501.1"/>
    </source>
</evidence>
<accession>A0A3R8REF0</accession>
<evidence type="ECO:0000313" key="3">
    <source>
        <dbReference type="EMBL" id="RRO86986.1"/>
    </source>
</evidence>
<proteinExistence type="predicted"/>
<gene>
    <name evidence="4" type="ORF">CXF42_04190</name>
    <name evidence="3" type="ORF">CXF48_03860</name>
</gene>
<keyword evidence="2" id="KW-0472">Membrane</keyword>
<dbReference type="OrthoDB" id="5194448at2"/>
<reference evidence="5 6" key="1">
    <citation type="submission" date="2018-01" db="EMBL/GenBank/DDBJ databases">
        <title>Twenty Corynebacterium bovis Genomes.</title>
        <authorList>
            <person name="Gulvik C.A."/>
        </authorList>
    </citation>
    <scope>NUCLEOTIDE SEQUENCE [LARGE SCALE GENOMIC DNA]</scope>
    <source>
        <strain evidence="4 6">16-2004</strain>
        <strain evidence="3 5">F6900</strain>
    </source>
</reference>
<dbReference type="Pfam" id="PF11241">
    <property type="entry name" value="DUF3043"/>
    <property type="match status" value="1"/>
</dbReference>
<organism evidence="3 5">
    <name type="scientific">Corynebacterium bovis</name>
    <dbReference type="NCBI Taxonomy" id="36808"/>
    <lineage>
        <taxon>Bacteria</taxon>
        <taxon>Bacillati</taxon>
        <taxon>Actinomycetota</taxon>
        <taxon>Actinomycetes</taxon>
        <taxon>Mycobacteriales</taxon>
        <taxon>Corynebacteriaceae</taxon>
        <taxon>Corynebacterium</taxon>
    </lineage>
</organism>